<evidence type="ECO:0000313" key="7">
    <source>
        <dbReference type="Proteomes" id="UP000249324"/>
    </source>
</evidence>
<accession>A0A2W4JJM1</accession>
<comment type="caution">
    <text evidence="6">The sequence shown here is derived from an EMBL/GenBank/DDBJ whole genome shotgun (WGS) entry which is preliminary data.</text>
</comment>
<feature type="transmembrane region" description="Helical" evidence="3">
    <location>
        <begin position="277"/>
        <end position="298"/>
    </location>
</feature>
<feature type="compositionally biased region" description="Low complexity" evidence="2">
    <location>
        <begin position="71"/>
        <end position="84"/>
    </location>
</feature>
<evidence type="ECO:0000256" key="2">
    <source>
        <dbReference type="SAM" id="MobiDB-lite"/>
    </source>
</evidence>
<feature type="compositionally biased region" description="Polar residues" evidence="2">
    <location>
        <begin position="27"/>
        <end position="40"/>
    </location>
</feature>
<dbReference type="EMBL" id="QGUI01000256">
    <property type="protein sequence ID" value="PZM98328.1"/>
    <property type="molecule type" value="Genomic_DNA"/>
</dbReference>
<evidence type="ECO:0000256" key="3">
    <source>
        <dbReference type="SAM" id="Phobius"/>
    </source>
</evidence>
<dbReference type="STRING" id="1111738.GCA_000427905_03146"/>
<evidence type="ECO:0000313" key="5">
    <source>
        <dbReference type="EMBL" id="MFO7193055.1"/>
    </source>
</evidence>
<organism evidence="6">
    <name type="scientific">Thermocrispum agreste</name>
    <dbReference type="NCBI Taxonomy" id="37925"/>
    <lineage>
        <taxon>Bacteria</taxon>
        <taxon>Bacillati</taxon>
        <taxon>Actinomycetota</taxon>
        <taxon>Actinomycetes</taxon>
        <taxon>Pseudonocardiales</taxon>
        <taxon>Pseudonocardiaceae</taxon>
        <taxon>Thermocrispum</taxon>
    </lineage>
</organism>
<name>A0A2W4JJM1_9PSEU</name>
<reference evidence="5 7" key="3">
    <citation type="journal article" date="2021" name="BMC Genomics">
        <title>Genome-resolved metagenome and metatranscriptome analyses of thermophilic composting reveal key bacterial players and their metabolic interactions.</title>
        <authorList>
            <person name="Braga L.P.P."/>
            <person name="Pereira R.V."/>
            <person name="Martins L.F."/>
            <person name="Moura L.M.S."/>
            <person name="Sanchez F.B."/>
            <person name="Patane J.S.L."/>
            <person name="da Silva A.M."/>
            <person name="Setubal J.C."/>
        </authorList>
    </citation>
    <scope>NUCLEOTIDE SEQUENCE [LARGE SCALE GENOMIC DNA]</scope>
    <source>
        <strain evidence="5">ZC4RG45</strain>
    </source>
</reference>
<keyword evidence="3" id="KW-0812">Transmembrane</keyword>
<dbReference type="AlphaFoldDB" id="A0A2W4JJM1"/>
<dbReference type="PROSITE" id="PS51257">
    <property type="entry name" value="PROKAR_LIPOPROTEIN"/>
    <property type="match status" value="1"/>
</dbReference>
<feature type="compositionally biased region" description="Low complexity" evidence="2">
    <location>
        <begin position="48"/>
        <end position="61"/>
    </location>
</feature>
<evidence type="ECO:0000259" key="4">
    <source>
        <dbReference type="Pfam" id="PF14257"/>
    </source>
</evidence>
<feature type="coiled-coil region" evidence="1">
    <location>
        <begin position="202"/>
        <end position="229"/>
    </location>
</feature>
<sequence>MHRGFRMLGVLTLAGCLAVGCSSEGASRSTSAASPLSANASEGAVDRAQPGPQQAAPGSPGERPPATPEQAGPSAATGTAPAAADLATKDRKLARTANATLRVKDVARAAARARDIAAGLGGYVGSERTSEDSATLALAVPGEKLDQALDRIARIAPLTTREVTVEDVTDAVVDVQSRIASQRRSVARARALLDQAKTIGEIVTVEEEVAEREAELESLLARHQALTSRVAMASITVTITRDDVPAGQQDDDTGFLAGLAGGWDAFTTMLAAVATGIGAAAPFVLVLALPGVAVVLWLRRRRNRNLATESR</sequence>
<evidence type="ECO:0000313" key="6">
    <source>
        <dbReference type="EMBL" id="PZM98328.1"/>
    </source>
</evidence>
<keyword evidence="3" id="KW-0472">Membrane</keyword>
<dbReference type="EMBL" id="QGUI02000160">
    <property type="protein sequence ID" value="MFO7193055.1"/>
    <property type="molecule type" value="Genomic_DNA"/>
</dbReference>
<feature type="region of interest" description="Disordered" evidence="2">
    <location>
        <begin position="27"/>
        <end position="89"/>
    </location>
</feature>
<dbReference type="Proteomes" id="UP000249324">
    <property type="component" value="Unassembled WGS sequence"/>
</dbReference>
<keyword evidence="1" id="KW-0175">Coiled coil</keyword>
<dbReference type="Pfam" id="PF14257">
    <property type="entry name" value="DUF4349"/>
    <property type="match status" value="1"/>
</dbReference>
<gene>
    <name evidence="5" type="ORF">DIU77_012500</name>
    <name evidence="6" type="ORF">DIU77_08060</name>
</gene>
<evidence type="ECO:0000256" key="1">
    <source>
        <dbReference type="SAM" id="Coils"/>
    </source>
</evidence>
<reference evidence="6" key="2">
    <citation type="submission" date="2018-05" db="EMBL/GenBank/DDBJ databases">
        <authorList>
            <person name="Lanie J.A."/>
            <person name="Ng W.-L."/>
            <person name="Kazmierczak K.M."/>
            <person name="Andrzejewski T.M."/>
            <person name="Davidsen T.M."/>
            <person name="Wayne K.J."/>
            <person name="Tettelin H."/>
            <person name="Glass J.I."/>
            <person name="Rusch D."/>
            <person name="Podicherti R."/>
            <person name="Tsui H.-C.T."/>
            <person name="Winkler M.E."/>
        </authorList>
    </citation>
    <scope>NUCLEOTIDE SEQUENCE</scope>
    <source>
        <strain evidence="6">ZC4RG45</strain>
    </source>
</reference>
<reference evidence="5" key="4">
    <citation type="submission" date="2023-08" db="EMBL/GenBank/DDBJ databases">
        <authorList>
            <person name="Guima S.E.S."/>
            <person name="Martins L.F."/>
            <person name="Silva A.M."/>
            <person name="Setubal J.C."/>
        </authorList>
    </citation>
    <scope>NUCLEOTIDE SEQUENCE</scope>
    <source>
        <strain evidence="5">ZC4RG45</strain>
    </source>
</reference>
<protein>
    <submittedName>
        <fullName evidence="6">DUF4349 domain-containing protein</fullName>
    </submittedName>
</protein>
<feature type="domain" description="DUF4349" evidence="4">
    <location>
        <begin position="91"/>
        <end position="294"/>
    </location>
</feature>
<proteinExistence type="predicted"/>
<keyword evidence="3" id="KW-1133">Transmembrane helix</keyword>
<dbReference type="InterPro" id="IPR025645">
    <property type="entry name" value="DUF4349"/>
</dbReference>
<reference evidence="5" key="1">
    <citation type="submission" date="2018-05" db="EMBL/GenBank/DDBJ databases">
        <authorList>
            <person name="Moura L."/>
            <person name="Setubal J.C."/>
        </authorList>
    </citation>
    <scope>NUCLEOTIDE SEQUENCE</scope>
    <source>
        <strain evidence="5">ZC4RG45</strain>
    </source>
</reference>